<evidence type="ECO:0000259" key="3">
    <source>
        <dbReference type="PROSITE" id="PS50110"/>
    </source>
</evidence>
<keyword evidence="5" id="KW-1185">Reference proteome</keyword>
<dbReference type="InterPro" id="IPR011006">
    <property type="entry name" value="CheY-like_superfamily"/>
</dbReference>
<protein>
    <submittedName>
        <fullName evidence="4">Response regulator</fullName>
    </submittedName>
</protein>
<dbReference type="PROSITE" id="PS50110">
    <property type="entry name" value="RESPONSE_REGULATORY"/>
    <property type="match status" value="1"/>
</dbReference>
<feature type="domain" description="Response regulatory" evidence="3">
    <location>
        <begin position="4"/>
        <end position="123"/>
    </location>
</feature>
<dbReference type="PANTHER" id="PTHR44591">
    <property type="entry name" value="STRESS RESPONSE REGULATOR PROTEIN 1"/>
    <property type="match status" value="1"/>
</dbReference>
<accession>A0A8J6XE74</accession>
<dbReference type="Pfam" id="PF00072">
    <property type="entry name" value="Response_reg"/>
    <property type="match status" value="1"/>
</dbReference>
<evidence type="ECO:0000313" key="4">
    <source>
        <dbReference type="EMBL" id="MBD2774710.1"/>
    </source>
</evidence>
<evidence type="ECO:0000256" key="1">
    <source>
        <dbReference type="ARBA" id="ARBA00022553"/>
    </source>
</evidence>
<dbReference type="Proteomes" id="UP000629098">
    <property type="component" value="Unassembled WGS sequence"/>
</dbReference>
<evidence type="ECO:0000256" key="2">
    <source>
        <dbReference type="PROSITE-ProRule" id="PRU00169"/>
    </source>
</evidence>
<sequence length="129" mass="14612">MNKKVLIVDDEPNILILMEQALESLEDEEVELLTAKNGEEALEIIKTEKPNLVFMDVMMPKMNGLEVCNIVKHELKFPDVYIIMLTAKGQEFDKQKGTDVGADLYMTKPFRPKNVLETSRNILGLSATD</sequence>
<dbReference type="Gene3D" id="3.40.50.2300">
    <property type="match status" value="1"/>
</dbReference>
<evidence type="ECO:0000313" key="5">
    <source>
        <dbReference type="Proteomes" id="UP000629098"/>
    </source>
</evidence>
<dbReference type="GO" id="GO:0000160">
    <property type="term" value="P:phosphorelay signal transduction system"/>
    <property type="evidence" value="ECO:0007669"/>
    <property type="project" value="InterPro"/>
</dbReference>
<name>A0A8J6XE74_9CYAN</name>
<gene>
    <name evidence="4" type="ORF">ICL16_22235</name>
</gene>
<organism evidence="4 5">
    <name type="scientific">Iningainema tapete BLCC-T55</name>
    <dbReference type="NCBI Taxonomy" id="2748662"/>
    <lineage>
        <taxon>Bacteria</taxon>
        <taxon>Bacillati</taxon>
        <taxon>Cyanobacteriota</taxon>
        <taxon>Cyanophyceae</taxon>
        <taxon>Nostocales</taxon>
        <taxon>Scytonemataceae</taxon>
        <taxon>Iningainema tapete</taxon>
    </lineage>
</organism>
<dbReference type="SMART" id="SM00448">
    <property type="entry name" value="REC"/>
    <property type="match status" value="1"/>
</dbReference>
<keyword evidence="1 2" id="KW-0597">Phosphoprotein</keyword>
<dbReference type="EMBL" id="JACXAE010000072">
    <property type="protein sequence ID" value="MBD2774710.1"/>
    <property type="molecule type" value="Genomic_DNA"/>
</dbReference>
<dbReference type="SUPFAM" id="SSF52172">
    <property type="entry name" value="CheY-like"/>
    <property type="match status" value="1"/>
</dbReference>
<dbReference type="CDD" id="cd17574">
    <property type="entry name" value="REC_OmpR"/>
    <property type="match status" value="1"/>
</dbReference>
<dbReference type="PANTHER" id="PTHR44591:SF22">
    <property type="entry name" value="CHEY SUBFAMILY"/>
    <property type="match status" value="1"/>
</dbReference>
<dbReference type="InterPro" id="IPR001789">
    <property type="entry name" value="Sig_transdc_resp-reg_receiver"/>
</dbReference>
<dbReference type="InterPro" id="IPR050595">
    <property type="entry name" value="Bact_response_regulator"/>
</dbReference>
<dbReference type="AlphaFoldDB" id="A0A8J6XE74"/>
<reference evidence="4" key="1">
    <citation type="submission" date="2020-09" db="EMBL/GenBank/DDBJ databases">
        <title>Iningainema tapete sp. nov. (Scytonemataceae, Cyanobacteria) from greenhouses in central Florida (USA) produces two types of nodularin with biosynthetic potential for microcystin-LR and anabaenopeptins.</title>
        <authorList>
            <person name="Berthold D.E."/>
            <person name="Lefler F.W."/>
            <person name="Huang I.-S."/>
            <person name="Abdulla H."/>
            <person name="Zimba P.V."/>
            <person name="Laughinghouse H.D. IV."/>
        </authorList>
    </citation>
    <scope>NUCLEOTIDE SEQUENCE</scope>
    <source>
        <strain evidence="4">BLCCT55</strain>
    </source>
</reference>
<proteinExistence type="predicted"/>
<dbReference type="RefSeq" id="WP_190832116.1">
    <property type="nucleotide sequence ID" value="NZ_CAWPPI010000072.1"/>
</dbReference>
<comment type="caution">
    <text evidence="4">The sequence shown here is derived from an EMBL/GenBank/DDBJ whole genome shotgun (WGS) entry which is preliminary data.</text>
</comment>
<feature type="modified residue" description="4-aspartylphosphate" evidence="2">
    <location>
        <position position="56"/>
    </location>
</feature>